<dbReference type="Proteomes" id="UP001189429">
    <property type="component" value="Unassembled WGS sequence"/>
</dbReference>
<proteinExistence type="predicted"/>
<comment type="caution">
    <text evidence="1">The sequence shown here is derived from an EMBL/GenBank/DDBJ whole genome shotgun (WGS) entry which is preliminary data.</text>
</comment>
<gene>
    <name evidence="1" type="ORF">PCOR1329_LOCUS13199</name>
</gene>
<keyword evidence="2" id="KW-1185">Reference proteome</keyword>
<evidence type="ECO:0000313" key="2">
    <source>
        <dbReference type="Proteomes" id="UP001189429"/>
    </source>
</evidence>
<sequence>MSVFAASRAVARRAVAPGSGALRAGRRCLGDSVAGPPITDLAANTKLACDFFTKDAVSYAQFKVQCVALRIFAFAGVTGGCMLSLMMDPPKSSYWQRWSPTFLLSHLKAMFWTSPQPVFLASKVEYETNVPDIYVQLTQNRRLDNAGSDSEDDH</sequence>
<protein>
    <submittedName>
        <fullName evidence="1">Uncharacterized protein</fullName>
    </submittedName>
</protein>
<dbReference type="EMBL" id="CAUYUJ010003891">
    <property type="protein sequence ID" value="CAK0807275.1"/>
    <property type="molecule type" value="Genomic_DNA"/>
</dbReference>
<evidence type="ECO:0000313" key="1">
    <source>
        <dbReference type="EMBL" id="CAK0807275.1"/>
    </source>
</evidence>
<accession>A0ABN9QPI8</accession>
<name>A0ABN9QPI8_9DINO</name>
<organism evidence="1 2">
    <name type="scientific">Prorocentrum cordatum</name>
    <dbReference type="NCBI Taxonomy" id="2364126"/>
    <lineage>
        <taxon>Eukaryota</taxon>
        <taxon>Sar</taxon>
        <taxon>Alveolata</taxon>
        <taxon>Dinophyceae</taxon>
        <taxon>Prorocentrales</taxon>
        <taxon>Prorocentraceae</taxon>
        <taxon>Prorocentrum</taxon>
    </lineage>
</organism>
<reference evidence="1" key="1">
    <citation type="submission" date="2023-10" db="EMBL/GenBank/DDBJ databases">
        <authorList>
            <person name="Chen Y."/>
            <person name="Shah S."/>
            <person name="Dougan E. K."/>
            <person name="Thang M."/>
            <person name="Chan C."/>
        </authorList>
    </citation>
    <scope>NUCLEOTIDE SEQUENCE [LARGE SCALE GENOMIC DNA]</scope>
</reference>